<organism evidence="1 2">
    <name type="scientific">Eruca vesicaria subsp. sativa</name>
    <name type="common">Garden rocket</name>
    <name type="synonym">Eruca sativa</name>
    <dbReference type="NCBI Taxonomy" id="29727"/>
    <lineage>
        <taxon>Eukaryota</taxon>
        <taxon>Viridiplantae</taxon>
        <taxon>Streptophyta</taxon>
        <taxon>Embryophyta</taxon>
        <taxon>Tracheophyta</taxon>
        <taxon>Spermatophyta</taxon>
        <taxon>Magnoliopsida</taxon>
        <taxon>eudicotyledons</taxon>
        <taxon>Gunneridae</taxon>
        <taxon>Pentapetalae</taxon>
        <taxon>rosids</taxon>
        <taxon>malvids</taxon>
        <taxon>Brassicales</taxon>
        <taxon>Brassicaceae</taxon>
        <taxon>Brassiceae</taxon>
        <taxon>Eruca</taxon>
    </lineage>
</organism>
<keyword evidence="2" id="KW-1185">Reference proteome</keyword>
<reference evidence="1 2" key="1">
    <citation type="submission" date="2022-03" db="EMBL/GenBank/DDBJ databases">
        <authorList>
            <person name="Macdonald S."/>
            <person name="Ahmed S."/>
            <person name="Newling K."/>
        </authorList>
    </citation>
    <scope>NUCLEOTIDE SEQUENCE [LARGE SCALE GENOMIC DNA]</scope>
</reference>
<proteinExistence type="predicted"/>
<name>A0ABC8L674_ERUVS</name>
<accession>A0ABC8L674</accession>
<evidence type="ECO:0000313" key="1">
    <source>
        <dbReference type="EMBL" id="CAH8376164.1"/>
    </source>
</evidence>
<comment type="caution">
    <text evidence="1">The sequence shown here is derived from an EMBL/GenBank/DDBJ whole genome shotgun (WGS) entry which is preliminary data.</text>
</comment>
<protein>
    <submittedName>
        <fullName evidence="1">Uncharacterized protein</fullName>
    </submittedName>
</protein>
<evidence type="ECO:0000313" key="2">
    <source>
        <dbReference type="Proteomes" id="UP001642260"/>
    </source>
</evidence>
<sequence>MYVSDEFMVAATLILLCKKPIEVGPVPWLLTVPSIAIIGREITMSRSTNHTSCKPVLDGS</sequence>
<dbReference type="Proteomes" id="UP001642260">
    <property type="component" value="Unassembled WGS sequence"/>
</dbReference>
<dbReference type="EMBL" id="CAKOAT010464042">
    <property type="protein sequence ID" value="CAH8376164.1"/>
    <property type="molecule type" value="Genomic_DNA"/>
</dbReference>
<dbReference type="AlphaFoldDB" id="A0ABC8L674"/>
<gene>
    <name evidence="1" type="ORF">ERUC_LOCUS32281</name>
</gene>